<proteinExistence type="predicted"/>
<evidence type="ECO:0000313" key="2">
    <source>
        <dbReference type="Proteomes" id="UP000390335"/>
    </source>
</evidence>
<name>A0ABQ0Z4U7_9HYPH</name>
<comment type="caution">
    <text evidence="1">The sequence shown here is derived from an EMBL/GenBank/DDBJ whole genome shotgun (WGS) entry which is preliminary data.</text>
</comment>
<reference evidence="1 2" key="1">
    <citation type="journal article" date="2020" name="Genome Biol. Evol.">
        <title>Rhizobium dioscoreae sp. nov., a plant growth-promoting bacterium isolated from yam (Dioscorea species).</title>
        <authorList>
            <person name="Ouyabe M."/>
            <person name="Tanaka N."/>
            <person name="Shiwa Y."/>
            <person name="Fujita N."/>
            <person name="Kikuno H."/>
            <person name="Babil P."/>
            <person name="Shiwachi H."/>
        </authorList>
    </citation>
    <scope>NUCLEOTIDE SEQUENCE [LARGE SCALE GENOMIC DNA]</scope>
    <source>
        <strain evidence="1 2">S-93</strain>
    </source>
</reference>
<sequence length="287" mass="31176">MAWGWRLTEKRPEVGDWGMEMSELNKGQMVTDEQLTAFIDGELDAADRDRIEGLIASDEHVAERFDFLSRSTLPFSEAFQPMLAEAPAAKLDAMLAAIASSKESKVRAAGIGRRGFLAAMAASFVAAIAIDRAVIGIGRKLSKPDEDTEWRAVVAEYLSLYTADTLSAPAGDHAQQVAQLNEVGAKLDLSLAPEAIAMPGIEFKRAQILNYDSKPLAQIAYLDPESGPMALCIVQSTRGMAAPDMENRRGMNVVYWSSATHAFMLIGHAPIDRMQQLAADVRAHLIA</sequence>
<keyword evidence="2" id="KW-1185">Reference proteome</keyword>
<accession>A0ABQ0Z4U7</accession>
<organism evidence="1 2">
    <name type="scientific">Rhizobium dioscoreae</name>
    <dbReference type="NCBI Taxonomy" id="2653122"/>
    <lineage>
        <taxon>Bacteria</taxon>
        <taxon>Pseudomonadati</taxon>
        <taxon>Pseudomonadota</taxon>
        <taxon>Alphaproteobacteria</taxon>
        <taxon>Hyphomicrobiales</taxon>
        <taxon>Rhizobiaceae</taxon>
        <taxon>Rhizobium/Agrobacterium group</taxon>
        <taxon>Rhizobium</taxon>
    </lineage>
</organism>
<dbReference type="Proteomes" id="UP000390335">
    <property type="component" value="Unassembled WGS sequence"/>
</dbReference>
<protein>
    <submittedName>
        <fullName evidence="1">Membrane protein</fullName>
    </submittedName>
</protein>
<evidence type="ECO:0000313" key="1">
    <source>
        <dbReference type="EMBL" id="GES50412.1"/>
    </source>
</evidence>
<dbReference type="EMBL" id="BLAJ01000003">
    <property type="protein sequence ID" value="GES50412.1"/>
    <property type="molecule type" value="Genomic_DNA"/>
</dbReference>
<gene>
    <name evidence="1" type="ORF">RsS93_30260</name>
</gene>